<comment type="caution">
    <text evidence="2">The sequence shown here is derived from an EMBL/GenBank/DDBJ whole genome shotgun (WGS) entry which is preliminary data.</text>
</comment>
<name>T1BHG8_9ZZZZ</name>
<dbReference type="InterPro" id="IPR008902">
    <property type="entry name" value="Rhamnosid_concanavalin"/>
</dbReference>
<feature type="domain" description="Alpha-L-rhamnosidase concanavalin-like" evidence="1">
    <location>
        <begin position="42"/>
        <end position="94"/>
    </location>
</feature>
<feature type="non-terminal residue" evidence="2">
    <location>
        <position position="97"/>
    </location>
</feature>
<reference evidence="2" key="1">
    <citation type="submission" date="2013-08" db="EMBL/GenBank/DDBJ databases">
        <authorList>
            <person name="Mendez C."/>
            <person name="Richter M."/>
            <person name="Ferrer M."/>
            <person name="Sanchez J."/>
        </authorList>
    </citation>
    <scope>NUCLEOTIDE SEQUENCE</scope>
</reference>
<dbReference type="AlphaFoldDB" id="T1BHG8"/>
<evidence type="ECO:0000313" key="2">
    <source>
        <dbReference type="EMBL" id="EQD72441.1"/>
    </source>
</evidence>
<organism evidence="2">
    <name type="scientific">mine drainage metagenome</name>
    <dbReference type="NCBI Taxonomy" id="410659"/>
    <lineage>
        <taxon>unclassified sequences</taxon>
        <taxon>metagenomes</taxon>
        <taxon>ecological metagenomes</taxon>
    </lineage>
</organism>
<accession>T1BHG8</accession>
<protein>
    <submittedName>
        <fullName evidence="2">Bacterial alpha-L-rhamnosidase domain protein</fullName>
    </submittedName>
</protein>
<dbReference type="Gene3D" id="2.60.120.260">
    <property type="entry name" value="Galactose-binding domain-like"/>
    <property type="match status" value="1"/>
</dbReference>
<dbReference type="EMBL" id="AUZX01003975">
    <property type="protein sequence ID" value="EQD72441.1"/>
    <property type="molecule type" value="Genomic_DNA"/>
</dbReference>
<evidence type="ECO:0000259" key="1">
    <source>
        <dbReference type="Pfam" id="PF05592"/>
    </source>
</evidence>
<proteinExistence type="predicted"/>
<dbReference type="Pfam" id="PF05592">
    <property type="entry name" value="Bac_rhamnosid"/>
    <property type="match status" value="1"/>
</dbReference>
<gene>
    <name evidence="2" type="ORF">B1A_05452</name>
</gene>
<sequence length="97" mass="10671">MAAPGGPLMAQMAPFDHVRQAPPAVELTQPVHGLEKPVFQPKPGVYGFDFGRNFAGWVRLKLRQPAGTKIHIHYIEDSGLRYGQTDTYIAKGLGEEV</sequence>
<reference evidence="2" key="2">
    <citation type="journal article" date="2014" name="ISME J.">
        <title>Microbial stratification in low pH oxic and suboxic macroscopic growths along an acid mine drainage.</title>
        <authorList>
            <person name="Mendez-Garcia C."/>
            <person name="Mesa V."/>
            <person name="Sprenger R.R."/>
            <person name="Richter M."/>
            <person name="Diez M.S."/>
            <person name="Solano J."/>
            <person name="Bargiela R."/>
            <person name="Golyshina O.V."/>
            <person name="Manteca A."/>
            <person name="Ramos J.L."/>
            <person name="Gallego J.R."/>
            <person name="Llorente I."/>
            <person name="Martins Dos Santos V.A."/>
            <person name="Jensen O.N."/>
            <person name="Pelaez A.I."/>
            <person name="Sanchez J."/>
            <person name="Ferrer M."/>
        </authorList>
    </citation>
    <scope>NUCLEOTIDE SEQUENCE</scope>
</reference>